<dbReference type="AlphaFoldDB" id="A0A5D0MJX0"/>
<keyword evidence="2 4" id="KW-0560">Oxidoreductase</keyword>
<organism evidence="7 8">
    <name type="scientific">Candidatus Mcinerneyibacterium aminivorans</name>
    <dbReference type="NCBI Taxonomy" id="2703815"/>
    <lineage>
        <taxon>Bacteria</taxon>
        <taxon>Candidatus Macinerneyibacteriota</taxon>
        <taxon>Candidatus Mcinerneyibacteria</taxon>
        <taxon>Candidatus Mcinerneyibacteriales</taxon>
        <taxon>Candidatus Mcinerneyibacteriaceae</taxon>
        <taxon>Candidatus Mcinerneyibacterium</taxon>
    </lineage>
</organism>
<dbReference type="Pfam" id="PF02826">
    <property type="entry name" value="2-Hacid_dh_C"/>
    <property type="match status" value="1"/>
</dbReference>
<dbReference type="EMBL" id="VSIX01000026">
    <property type="protein sequence ID" value="TYB31883.1"/>
    <property type="molecule type" value="Genomic_DNA"/>
</dbReference>
<keyword evidence="3" id="KW-0520">NAD</keyword>
<dbReference type="GO" id="GO:0051287">
    <property type="term" value="F:NAD binding"/>
    <property type="evidence" value="ECO:0007669"/>
    <property type="project" value="InterPro"/>
</dbReference>
<evidence type="ECO:0000313" key="7">
    <source>
        <dbReference type="EMBL" id="TYB31883.1"/>
    </source>
</evidence>
<dbReference type="GO" id="GO:0016616">
    <property type="term" value="F:oxidoreductase activity, acting on the CH-OH group of donors, NAD or NADP as acceptor"/>
    <property type="evidence" value="ECO:0007669"/>
    <property type="project" value="InterPro"/>
</dbReference>
<evidence type="ECO:0000313" key="8">
    <source>
        <dbReference type="Proteomes" id="UP000324143"/>
    </source>
</evidence>
<dbReference type="Proteomes" id="UP000324143">
    <property type="component" value="Unassembled WGS sequence"/>
</dbReference>
<evidence type="ECO:0000256" key="3">
    <source>
        <dbReference type="ARBA" id="ARBA00023027"/>
    </source>
</evidence>
<proteinExistence type="inferred from homology"/>
<dbReference type="SUPFAM" id="SSF52283">
    <property type="entry name" value="Formate/glycerate dehydrogenase catalytic domain-like"/>
    <property type="match status" value="1"/>
</dbReference>
<comment type="caution">
    <text evidence="7">The sequence shown here is derived from an EMBL/GenBank/DDBJ whole genome shotgun (WGS) entry which is preliminary data.</text>
</comment>
<dbReference type="InterPro" id="IPR036291">
    <property type="entry name" value="NAD(P)-bd_dom_sf"/>
</dbReference>
<evidence type="ECO:0000259" key="6">
    <source>
        <dbReference type="Pfam" id="PF02826"/>
    </source>
</evidence>
<dbReference type="InterPro" id="IPR050857">
    <property type="entry name" value="D-2-hydroxyacid_DH"/>
</dbReference>
<dbReference type="FunFam" id="3.40.50.720:FF:000492">
    <property type="entry name" value="D3-phosphoglycerate dehydrogenase, putative"/>
    <property type="match status" value="1"/>
</dbReference>
<evidence type="ECO:0000256" key="2">
    <source>
        <dbReference type="ARBA" id="ARBA00023002"/>
    </source>
</evidence>
<dbReference type="PANTHER" id="PTHR42789">
    <property type="entry name" value="D-ISOMER SPECIFIC 2-HYDROXYACID DEHYDROGENASE FAMILY PROTEIN (AFU_ORTHOLOGUE AFUA_6G10090)"/>
    <property type="match status" value="1"/>
</dbReference>
<sequence>MSKNIIIATYKPFAEKAKEAMKKIFEEEGYNLINKEEYGDKTSKEKLKKAVKNANGIICRSDKIDSEVIDAAKNLEIIVRGGAGYDNIDTKYAAKKGIPVFNCPGQNSNAVAELAFGMMLYMARNKFTPKAGRELRNKKIGIHAYGHVGEYIAKIAKGFGMEVHAYDPFVEDEKMNKNGVIPEESADKLYSKCDYISIHLPSNEKTKNTVNYDLLSNLKNTARVVNTARKAVIDEDALLRIFKEKENFYYISDLTPDIHDTLTEKFPERYFSTPKKMGAQTLEANIKTAELAAKNIVNYFKNDDTTHKVN</sequence>
<evidence type="ECO:0000259" key="5">
    <source>
        <dbReference type="Pfam" id="PF00389"/>
    </source>
</evidence>
<dbReference type="InterPro" id="IPR006139">
    <property type="entry name" value="D-isomer_2_OHA_DH_cat_dom"/>
</dbReference>
<reference evidence="7" key="1">
    <citation type="submission" date="2019-08" db="EMBL/GenBank/DDBJ databases">
        <title>Genomic characterization of a novel candidate phylum (ARYD3) from a high temperature, high salinity tertiary oil reservoir in north central Oklahoma, USA.</title>
        <authorList>
            <person name="Youssef N.H."/>
            <person name="Yadav A."/>
            <person name="Elshahed M.S."/>
        </authorList>
    </citation>
    <scope>NUCLEOTIDE SEQUENCE [LARGE SCALE GENOMIC DNA]</scope>
    <source>
        <strain evidence="7">ARYD3</strain>
    </source>
</reference>
<keyword evidence="8" id="KW-1185">Reference proteome</keyword>
<dbReference type="InterPro" id="IPR006140">
    <property type="entry name" value="D-isomer_DH_NAD-bd"/>
</dbReference>
<feature type="domain" description="D-isomer specific 2-hydroxyacid dehydrogenase catalytic" evidence="5">
    <location>
        <begin position="15"/>
        <end position="310"/>
    </location>
</feature>
<evidence type="ECO:0000256" key="1">
    <source>
        <dbReference type="ARBA" id="ARBA00005854"/>
    </source>
</evidence>
<accession>A0A5D0MJX0</accession>
<dbReference type="Pfam" id="PF00389">
    <property type="entry name" value="2-Hacid_dh"/>
    <property type="match status" value="1"/>
</dbReference>
<comment type="similarity">
    <text evidence="1 4">Belongs to the D-isomer specific 2-hydroxyacid dehydrogenase family.</text>
</comment>
<dbReference type="Gene3D" id="3.40.50.720">
    <property type="entry name" value="NAD(P)-binding Rossmann-like Domain"/>
    <property type="match status" value="2"/>
</dbReference>
<feature type="domain" description="D-isomer specific 2-hydroxyacid dehydrogenase NAD-binding" evidence="6">
    <location>
        <begin position="128"/>
        <end position="254"/>
    </location>
</feature>
<evidence type="ECO:0000256" key="4">
    <source>
        <dbReference type="RuleBase" id="RU003719"/>
    </source>
</evidence>
<dbReference type="PANTHER" id="PTHR42789:SF1">
    <property type="entry name" value="D-ISOMER SPECIFIC 2-HYDROXYACID DEHYDROGENASE FAMILY PROTEIN (AFU_ORTHOLOGUE AFUA_6G10090)"/>
    <property type="match status" value="1"/>
</dbReference>
<protein>
    <submittedName>
        <fullName evidence="7">3-phosphoglycerate dehydrogenase</fullName>
    </submittedName>
</protein>
<name>A0A5D0MJX0_9BACT</name>
<dbReference type="SUPFAM" id="SSF51735">
    <property type="entry name" value="NAD(P)-binding Rossmann-fold domains"/>
    <property type="match status" value="1"/>
</dbReference>
<gene>
    <name evidence="7" type="ORF">FXF47_02095</name>
</gene>